<dbReference type="EMBL" id="JAYMYR010000010">
    <property type="protein sequence ID" value="KAK7334626.1"/>
    <property type="molecule type" value="Genomic_DNA"/>
</dbReference>
<keyword evidence="3" id="KW-1185">Reference proteome</keyword>
<dbReference type="AlphaFoldDB" id="A0AAN9QH30"/>
<evidence type="ECO:0000313" key="3">
    <source>
        <dbReference type="Proteomes" id="UP001374584"/>
    </source>
</evidence>
<comment type="caution">
    <text evidence="2">The sequence shown here is derived from an EMBL/GenBank/DDBJ whole genome shotgun (WGS) entry which is preliminary data.</text>
</comment>
<proteinExistence type="predicted"/>
<name>A0AAN9QH30_PHACN</name>
<protein>
    <submittedName>
        <fullName evidence="2">Uncharacterized protein</fullName>
    </submittedName>
</protein>
<dbReference type="Proteomes" id="UP001374584">
    <property type="component" value="Unassembled WGS sequence"/>
</dbReference>
<evidence type="ECO:0000313" key="2">
    <source>
        <dbReference type="EMBL" id="KAK7334626.1"/>
    </source>
</evidence>
<evidence type="ECO:0000256" key="1">
    <source>
        <dbReference type="SAM" id="MobiDB-lite"/>
    </source>
</evidence>
<accession>A0AAN9QH30</accession>
<reference evidence="2 3" key="1">
    <citation type="submission" date="2024-01" db="EMBL/GenBank/DDBJ databases">
        <title>The genomes of 5 underutilized Papilionoideae crops provide insights into root nodulation and disease resistanc.</title>
        <authorList>
            <person name="Jiang F."/>
        </authorList>
    </citation>
    <scope>NUCLEOTIDE SEQUENCE [LARGE SCALE GENOMIC DNA]</scope>
    <source>
        <strain evidence="2">JINMINGXINNONG_FW02</strain>
        <tissue evidence="2">Leaves</tissue>
    </source>
</reference>
<organism evidence="2 3">
    <name type="scientific">Phaseolus coccineus</name>
    <name type="common">Scarlet runner bean</name>
    <name type="synonym">Phaseolus multiflorus</name>
    <dbReference type="NCBI Taxonomy" id="3886"/>
    <lineage>
        <taxon>Eukaryota</taxon>
        <taxon>Viridiplantae</taxon>
        <taxon>Streptophyta</taxon>
        <taxon>Embryophyta</taxon>
        <taxon>Tracheophyta</taxon>
        <taxon>Spermatophyta</taxon>
        <taxon>Magnoliopsida</taxon>
        <taxon>eudicotyledons</taxon>
        <taxon>Gunneridae</taxon>
        <taxon>Pentapetalae</taxon>
        <taxon>rosids</taxon>
        <taxon>fabids</taxon>
        <taxon>Fabales</taxon>
        <taxon>Fabaceae</taxon>
        <taxon>Papilionoideae</taxon>
        <taxon>50 kb inversion clade</taxon>
        <taxon>NPAAA clade</taxon>
        <taxon>indigoferoid/millettioid clade</taxon>
        <taxon>Phaseoleae</taxon>
        <taxon>Phaseolus</taxon>
    </lineage>
</organism>
<feature type="region of interest" description="Disordered" evidence="1">
    <location>
        <begin position="26"/>
        <end position="56"/>
    </location>
</feature>
<sequence>MAPKRKKLNPQQPSKFGIQHFFDRASQKPHHLQPHTTTTIDSPQEPDEVSPQTRFNFSPGMLVKQSQDDAVNEVTWKISPVNERLQAVSKHTPEVIKALAASSKMNLSPIRSHSGKEASFLIYL</sequence>
<gene>
    <name evidence="2" type="ORF">VNO80_26386</name>
</gene>